<accession>A0ACB1MKV8</accession>
<gene>
    <name evidence="1" type="ORF">MRATA1EN22A_LOCUS22268</name>
</gene>
<reference evidence="1" key="1">
    <citation type="submission" date="2025-03" db="EMBL/GenBank/DDBJ databases">
        <authorList>
            <consortium name="ELIXIR-Norway"/>
            <consortium name="Elixir Norway"/>
        </authorList>
    </citation>
    <scope>NUCLEOTIDE SEQUENCE</scope>
</reference>
<name>A0ACB1MKV8_RANTA</name>
<evidence type="ECO:0000313" key="2">
    <source>
        <dbReference type="Proteomes" id="UP001162501"/>
    </source>
</evidence>
<sequence length="109" mass="12034">MVPELMFWQKIKARISKWVAISYSRGSSCPGIEPASPVSPALKTDFVHVVVHTATGNSCVPHLTILLREEKKEKKKHLTKIAHLLAPSLIPVGKSQGKPTWTQGNRSRA</sequence>
<dbReference type="EMBL" id="OZ243562">
    <property type="protein sequence ID" value="CAN0500657.1"/>
    <property type="molecule type" value="Genomic_DNA"/>
</dbReference>
<dbReference type="Proteomes" id="UP001162501">
    <property type="component" value="Chromosome 34"/>
</dbReference>
<protein>
    <submittedName>
        <fullName evidence="1">Uncharacterized protein</fullName>
    </submittedName>
</protein>
<evidence type="ECO:0000313" key="1">
    <source>
        <dbReference type="EMBL" id="CAN0500657.1"/>
    </source>
</evidence>
<proteinExistence type="predicted"/>
<organism evidence="1 2">
    <name type="scientific">Rangifer tarandus platyrhynchus</name>
    <name type="common">Svalbard reindeer</name>
    <dbReference type="NCBI Taxonomy" id="3082113"/>
    <lineage>
        <taxon>Eukaryota</taxon>
        <taxon>Metazoa</taxon>
        <taxon>Chordata</taxon>
        <taxon>Craniata</taxon>
        <taxon>Vertebrata</taxon>
        <taxon>Euteleostomi</taxon>
        <taxon>Mammalia</taxon>
        <taxon>Eutheria</taxon>
        <taxon>Laurasiatheria</taxon>
        <taxon>Artiodactyla</taxon>
        <taxon>Ruminantia</taxon>
        <taxon>Pecora</taxon>
        <taxon>Cervidae</taxon>
        <taxon>Odocoileinae</taxon>
        <taxon>Rangifer</taxon>
    </lineage>
</organism>